<dbReference type="Gene3D" id="3.40.50.300">
    <property type="entry name" value="P-loop containing nucleotide triphosphate hydrolases"/>
    <property type="match status" value="1"/>
</dbReference>
<sequence>MMNRRQRLHSALDNAKRHLQSLDGESSETDNSEPSKDFTPSKSKLNHLLGRKSVQDARTTKLLQRVGVSNRPTFDLIADHVLGRDSRKFKPSLDLANDGDDVSDVVAKRLANLRQRTFESLEDISESNFGDDNNYVGFDDEGTPIWKSVMQGQRRSDKLTNLELEQEISLAAHHHSVYIPKDFDWPKKLGFETHNTFKHWVTVVENRRATQLAEGVIDSPGNALNPLLIIGDRETGRSHLIHAISQSILQRHEGHVFLLSGVEIEQLEALPEGWQESLIGCRLLAFDDIDMIVENKLLANLIGKMIDYALNLNVHVVLTSSCSPSDWPASRLWDLCRGSVQTTMKQPSAGSLMLFARRKSISMNIVLDDSQLATLVTHDALSWRSTNSNLEKLAASIRSGEQIVDAHDVSSILSDMPLESQMEHDDIVRERVEDIAQRLISNAVDVVYSDHELGGIELTSELPELTEEYEPPNWDSEELSSSQADLLERHVKTTLEDLTPEAPSVLDLHDRDKHLVAERTRIKNEDFGKAADILTDIEMNLDDQFHSAELELNENSIILEGLEKSMIDLAQRASDASLEDLILIADDLRELEEKLVEIDPEKPPLPEFVEAKLIRKPANRRKKKQRTAKTSILKVSSNISSILDSHEPEGEWNINDSEVSADDLLSSDNLAINSLKEIKQTLVPHPDGNQKTATLTAKSVLVSGEEE</sequence>
<dbReference type="Pfam" id="PF00308">
    <property type="entry name" value="Bac_DnaA"/>
    <property type="match status" value="1"/>
</dbReference>
<feature type="region of interest" description="Disordered" evidence="1">
    <location>
        <begin position="683"/>
        <end position="707"/>
    </location>
</feature>
<feature type="region of interest" description="Disordered" evidence="1">
    <location>
        <begin position="18"/>
        <end position="47"/>
    </location>
</feature>
<name>A0A1B1TE66_9ARCH</name>
<evidence type="ECO:0000259" key="2">
    <source>
        <dbReference type="Pfam" id="PF00308"/>
    </source>
</evidence>
<dbReference type="EMBL" id="KP211893">
    <property type="protein sequence ID" value="ANV80558.1"/>
    <property type="molecule type" value="Genomic_DNA"/>
</dbReference>
<dbReference type="GO" id="GO:0006260">
    <property type="term" value="P:DNA replication"/>
    <property type="evidence" value="ECO:0007669"/>
    <property type="project" value="TreeGrafter"/>
</dbReference>
<evidence type="ECO:0000256" key="1">
    <source>
        <dbReference type="SAM" id="MobiDB-lite"/>
    </source>
</evidence>
<accession>A0A1B1TE66</accession>
<proteinExistence type="predicted"/>
<dbReference type="PANTHER" id="PTHR30050">
    <property type="entry name" value="CHROMOSOMAL REPLICATION INITIATOR PROTEIN DNAA"/>
    <property type="match status" value="1"/>
</dbReference>
<protein>
    <recommendedName>
        <fullName evidence="2">Chromosomal replication initiator protein DnaA ATPAse domain-containing protein</fullName>
    </recommendedName>
</protein>
<dbReference type="SUPFAM" id="SSF52540">
    <property type="entry name" value="P-loop containing nucleoside triphosphate hydrolases"/>
    <property type="match status" value="1"/>
</dbReference>
<dbReference type="PANTHER" id="PTHR30050:SF4">
    <property type="entry name" value="ATP-BINDING PROTEIN RV3427C IN INSERTION SEQUENCE-RELATED"/>
    <property type="match status" value="1"/>
</dbReference>
<reference evidence="3" key="1">
    <citation type="submission" date="2014-11" db="EMBL/GenBank/DDBJ databases">
        <authorList>
            <person name="Zhu J."/>
            <person name="Qi W."/>
            <person name="Song R."/>
        </authorList>
    </citation>
    <scope>NUCLEOTIDE SEQUENCE</scope>
</reference>
<dbReference type="InterPro" id="IPR013317">
    <property type="entry name" value="DnaA_dom"/>
</dbReference>
<evidence type="ECO:0000313" key="3">
    <source>
        <dbReference type="EMBL" id="ANV80558.1"/>
    </source>
</evidence>
<dbReference type="AlphaFoldDB" id="A0A1B1TE66"/>
<organism evidence="3">
    <name type="scientific">uncultured Poseidoniia archaeon</name>
    <dbReference type="NCBI Taxonomy" id="1697135"/>
    <lineage>
        <taxon>Archaea</taxon>
        <taxon>Methanobacteriati</taxon>
        <taxon>Thermoplasmatota</taxon>
        <taxon>Candidatus Poseidoniia</taxon>
        <taxon>environmental samples</taxon>
    </lineage>
</organism>
<dbReference type="InterPro" id="IPR027417">
    <property type="entry name" value="P-loop_NTPase"/>
</dbReference>
<feature type="domain" description="Chromosomal replication initiator protein DnaA ATPAse" evidence="2">
    <location>
        <begin position="193"/>
        <end position="325"/>
    </location>
</feature>
<reference evidence="3" key="2">
    <citation type="journal article" date="2015" name="ISME J.">
        <title>A new class of marine Euryarchaeota group II from the Mediterranean deep chlorophyll maximum.</title>
        <authorList>
            <person name="Martin-Cuadrado A.B."/>
            <person name="Garcia-Heredia I."/>
            <person name="Molto A.G."/>
            <person name="Lopez-Ubeda R."/>
            <person name="Kimes N."/>
            <person name="Lopez-Garcia P."/>
            <person name="Moreira D."/>
            <person name="Rodriguez-Valera F."/>
        </authorList>
    </citation>
    <scope>NUCLEOTIDE SEQUENCE</scope>
</reference>